<gene>
    <name evidence="2" type="ORF">GJ698_17345</name>
</gene>
<comment type="caution">
    <text evidence="2">The sequence shown here is derived from an EMBL/GenBank/DDBJ whole genome shotgun (WGS) entry which is preliminary data.</text>
</comment>
<organism evidence="2 3">
    <name type="scientific">Duganella aquatilis</name>
    <dbReference type="NCBI Taxonomy" id="2666082"/>
    <lineage>
        <taxon>Bacteria</taxon>
        <taxon>Pseudomonadati</taxon>
        <taxon>Pseudomonadota</taxon>
        <taxon>Betaproteobacteria</taxon>
        <taxon>Burkholderiales</taxon>
        <taxon>Oxalobacteraceae</taxon>
        <taxon>Telluria group</taxon>
        <taxon>Duganella</taxon>
    </lineage>
</organism>
<keyword evidence="1" id="KW-0472">Membrane</keyword>
<evidence type="ECO:0000313" key="2">
    <source>
        <dbReference type="EMBL" id="MRW85844.1"/>
    </source>
</evidence>
<feature type="transmembrane region" description="Helical" evidence="1">
    <location>
        <begin position="62"/>
        <end position="84"/>
    </location>
</feature>
<name>A0A844DDV6_9BURK</name>
<keyword evidence="1" id="KW-0812">Transmembrane</keyword>
<accession>A0A844DDV6</accession>
<dbReference type="AlphaFoldDB" id="A0A844DDV6"/>
<evidence type="ECO:0000256" key="1">
    <source>
        <dbReference type="SAM" id="Phobius"/>
    </source>
</evidence>
<dbReference type="RefSeq" id="WP_154359111.1">
    <property type="nucleotide sequence ID" value="NZ_WKJL01000012.1"/>
</dbReference>
<dbReference type="Proteomes" id="UP000439986">
    <property type="component" value="Unassembled WGS sequence"/>
</dbReference>
<proteinExistence type="predicted"/>
<protein>
    <recommendedName>
        <fullName evidence="4">DUF1640 domain-containing protein</fullName>
    </recommendedName>
</protein>
<sequence length="86" mass="9502">MSMKFDDEDRPAYDQAMEARIQKIESELATLKIDGAVIKSNYATKADIAELKTLIAEAKSSIIIWVVSAIFLAQVLPSLLKLFLAS</sequence>
<dbReference type="EMBL" id="WKJL01000012">
    <property type="protein sequence ID" value="MRW85844.1"/>
    <property type="molecule type" value="Genomic_DNA"/>
</dbReference>
<evidence type="ECO:0008006" key="4">
    <source>
        <dbReference type="Google" id="ProtNLM"/>
    </source>
</evidence>
<keyword evidence="1" id="KW-1133">Transmembrane helix</keyword>
<reference evidence="2 3" key="1">
    <citation type="submission" date="2019-11" db="EMBL/GenBank/DDBJ databases">
        <title>Novel species isolated from a subtropical stream in China.</title>
        <authorList>
            <person name="Lu H."/>
        </authorList>
    </citation>
    <scope>NUCLEOTIDE SEQUENCE [LARGE SCALE GENOMIC DNA]</scope>
    <source>
        <strain evidence="2 3">FT26W</strain>
    </source>
</reference>
<evidence type="ECO:0000313" key="3">
    <source>
        <dbReference type="Proteomes" id="UP000439986"/>
    </source>
</evidence>
<keyword evidence="3" id="KW-1185">Reference proteome</keyword>